<proteinExistence type="predicted"/>
<evidence type="ECO:0000313" key="1">
    <source>
        <dbReference type="EMBL" id="TNN54093.1"/>
    </source>
</evidence>
<name>A0A4Z2GMR8_9TELE</name>
<sequence>MDAGCSDMRATNSWSTSWMFSSCPGKRKQSDERVKETEDGRMSCLRKRSMKALSEMISFWDGRGCEQKASAAFRASVVTRDHAPRAENTEV</sequence>
<dbReference type="AlphaFoldDB" id="A0A4Z2GMR8"/>
<comment type="caution">
    <text evidence="1">The sequence shown here is derived from an EMBL/GenBank/DDBJ whole genome shotgun (WGS) entry which is preliminary data.</text>
</comment>
<organism evidence="1 2">
    <name type="scientific">Liparis tanakae</name>
    <name type="common">Tanaka's snailfish</name>
    <dbReference type="NCBI Taxonomy" id="230148"/>
    <lineage>
        <taxon>Eukaryota</taxon>
        <taxon>Metazoa</taxon>
        <taxon>Chordata</taxon>
        <taxon>Craniata</taxon>
        <taxon>Vertebrata</taxon>
        <taxon>Euteleostomi</taxon>
        <taxon>Actinopterygii</taxon>
        <taxon>Neopterygii</taxon>
        <taxon>Teleostei</taxon>
        <taxon>Neoteleostei</taxon>
        <taxon>Acanthomorphata</taxon>
        <taxon>Eupercaria</taxon>
        <taxon>Perciformes</taxon>
        <taxon>Cottioidei</taxon>
        <taxon>Cottales</taxon>
        <taxon>Liparidae</taxon>
        <taxon>Liparis</taxon>
    </lineage>
</organism>
<accession>A0A4Z2GMR8</accession>
<dbReference type="Proteomes" id="UP000314294">
    <property type="component" value="Unassembled WGS sequence"/>
</dbReference>
<reference evidence="1 2" key="1">
    <citation type="submission" date="2019-03" db="EMBL/GenBank/DDBJ databases">
        <title>First draft genome of Liparis tanakae, snailfish: a comprehensive survey of snailfish specific genes.</title>
        <authorList>
            <person name="Kim W."/>
            <person name="Song I."/>
            <person name="Jeong J.-H."/>
            <person name="Kim D."/>
            <person name="Kim S."/>
            <person name="Ryu S."/>
            <person name="Song J.Y."/>
            <person name="Lee S.K."/>
        </authorList>
    </citation>
    <scope>NUCLEOTIDE SEQUENCE [LARGE SCALE GENOMIC DNA]</scope>
    <source>
        <tissue evidence="1">Muscle</tissue>
    </source>
</reference>
<gene>
    <name evidence="1" type="ORF">EYF80_035714</name>
</gene>
<dbReference type="EMBL" id="SRLO01000496">
    <property type="protein sequence ID" value="TNN54093.1"/>
    <property type="molecule type" value="Genomic_DNA"/>
</dbReference>
<protein>
    <submittedName>
        <fullName evidence="1">Uncharacterized protein</fullName>
    </submittedName>
</protein>
<keyword evidence="2" id="KW-1185">Reference proteome</keyword>
<evidence type="ECO:0000313" key="2">
    <source>
        <dbReference type="Proteomes" id="UP000314294"/>
    </source>
</evidence>